<feature type="region of interest" description="Disordered" evidence="1">
    <location>
        <begin position="521"/>
        <end position="543"/>
    </location>
</feature>
<evidence type="ECO:0000313" key="4">
    <source>
        <dbReference type="Proteomes" id="UP000256970"/>
    </source>
</evidence>
<sequence>MTPPTAAATAAVTAAATVNTQTLDSSVAGALSIYSRARPAGPGFTGTHDWGGWLDLNPDPFAVWADAATLLTPNSSSNSSGNNSSRLRRALLQEFLASSRNLLPYGMAGTSRQLLQSAAGGTGQVPVQGRVSIRESAFDAGSSSSSNDTTALDNSGDIVVVGGPPADPNTPLPAQINPNDSNSSTGDGSGKVPTPTPPPQGPSDGSAQASQAPLPTVDLPNLAMRPKLLIVLAAIAAPSCVALCAVCIAAGVIYKRRKRQDQEQRQQQQQQQQQASGAHVPGAGSPAGNSNQKASSKARRRLPSGAGSNINGSSSSNSQSMGSPVPHSSSKQGRLGSWAGSVAGMASTVAAAIGSRLRSSQAGAAYKVPGLEPAAARGANRGSLDLAVPAGERGPTLPGARAASVLMPAAEAAQLAKQVSGSSRQEPVKAATMATGQPAAVPAMWLLPTASPSGRHPGAAADWGVAGGLQPSSRGSPRAAAGAAGPGGYGSYDLQEDEAGEVVGGSTFLLPSRSRVNLKVSLNSPTAARQQQLGSPRSPPAWS</sequence>
<dbReference type="Proteomes" id="UP000256970">
    <property type="component" value="Unassembled WGS sequence"/>
</dbReference>
<feature type="compositionally biased region" description="Low complexity" evidence="1">
    <location>
        <begin position="304"/>
        <end position="323"/>
    </location>
</feature>
<protein>
    <recommendedName>
        <fullName evidence="5">Transmembrane protein</fullName>
    </recommendedName>
</protein>
<accession>A0A383WHF7</accession>
<organism evidence="3 4">
    <name type="scientific">Tetradesmus obliquus</name>
    <name type="common">Green alga</name>
    <name type="synonym">Acutodesmus obliquus</name>
    <dbReference type="NCBI Taxonomy" id="3088"/>
    <lineage>
        <taxon>Eukaryota</taxon>
        <taxon>Viridiplantae</taxon>
        <taxon>Chlorophyta</taxon>
        <taxon>core chlorophytes</taxon>
        <taxon>Chlorophyceae</taxon>
        <taxon>CS clade</taxon>
        <taxon>Sphaeropleales</taxon>
        <taxon>Scenedesmaceae</taxon>
        <taxon>Tetradesmus</taxon>
    </lineage>
</organism>
<feature type="region of interest" description="Disordered" evidence="1">
    <location>
        <begin position="465"/>
        <end position="496"/>
    </location>
</feature>
<feature type="region of interest" description="Disordered" evidence="1">
    <location>
        <begin position="261"/>
        <end position="336"/>
    </location>
</feature>
<feature type="region of interest" description="Disordered" evidence="1">
    <location>
        <begin position="138"/>
        <end position="213"/>
    </location>
</feature>
<evidence type="ECO:0000256" key="2">
    <source>
        <dbReference type="SAM" id="Phobius"/>
    </source>
</evidence>
<keyword evidence="2" id="KW-0472">Membrane</keyword>
<feature type="compositionally biased region" description="Low complexity" evidence="1">
    <location>
        <begin position="472"/>
        <end position="483"/>
    </location>
</feature>
<evidence type="ECO:0000313" key="3">
    <source>
        <dbReference type="EMBL" id="SZX76693.1"/>
    </source>
</evidence>
<keyword evidence="2" id="KW-1133">Transmembrane helix</keyword>
<dbReference type="EMBL" id="FNXT01001265">
    <property type="protein sequence ID" value="SZX76693.1"/>
    <property type="molecule type" value="Genomic_DNA"/>
</dbReference>
<gene>
    <name evidence="3" type="ORF">BQ4739_LOCUS17065</name>
</gene>
<evidence type="ECO:0008006" key="5">
    <source>
        <dbReference type="Google" id="ProtNLM"/>
    </source>
</evidence>
<keyword evidence="4" id="KW-1185">Reference proteome</keyword>
<dbReference type="AlphaFoldDB" id="A0A383WHF7"/>
<feature type="transmembrane region" description="Helical" evidence="2">
    <location>
        <begin position="228"/>
        <end position="254"/>
    </location>
</feature>
<feature type="compositionally biased region" description="Low complexity" evidence="1">
    <location>
        <begin position="265"/>
        <end position="274"/>
    </location>
</feature>
<proteinExistence type="predicted"/>
<evidence type="ECO:0000256" key="1">
    <source>
        <dbReference type="SAM" id="MobiDB-lite"/>
    </source>
</evidence>
<feature type="compositionally biased region" description="Polar residues" evidence="1">
    <location>
        <begin position="521"/>
        <end position="535"/>
    </location>
</feature>
<keyword evidence="2" id="KW-0812">Transmembrane</keyword>
<feature type="compositionally biased region" description="Polar residues" evidence="1">
    <location>
        <begin position="203"/>
        <end position="213"/>
    </location>
</feature>
<reference evidence="3 4" key="1">
    <citation type="submission" date="2016-10" db="EMBL/GenBank/DDBJ databases">
        <authorList>
            <person name="Cai Z."/>
        </authorList>
    </citation>
    <scope>NUCLEOTIDE SEQUENCE [LARGE SCALE GENOMIC DNA]</scope>
</reference>
<name>A0A383WHF7_TETOB</name>